<sequence length="124" mass="13667">MELKKNMILKVAVLLFLFGVAATVDARSHNKVKILRGGELAKSDKAKEEACCDNNYCTETDPPVCRCSDITSLEEGCHSACDLCICLPWGVPLEWTCNCADETNFPYPPCTNDSSKIIQLPKSH</sequence>
<dbReference type="EMBL" id="JASCZI010151046">
    <property type="protein sequence ID" value="MED6167738.1"/>
    <property type="molecule type" value="Genomic_DNA"/>
</dbReference>
<dbReference type="CDD" id="cd00023">
    <property type="entry name" value="BBI"/>
    <property type="match status" value="1"/>
</dbReference>
<evidence type="ECO:0000256" key="4">
    <source>
        <dbReference type="ARBA" id="ARBA00023157"/>
    </source>
</evidence>
<keyword evidence="8" id="KW-1185">Reference proteome</keyword>
<feature type="domain" description="Bowman-Birk serine protease inhibitors family" evidence="6">
    <location>
        <begin position="51"/>
        <end position="110"/>
    </location>
</feature>
<name>A0ABU6V644_9FABA</name>
<keyword evidence="2" id="KW-0646">Protease inhibitor</keyword>
<evidence type="ECO:0000256" key="5">
    <source>
        <dbReference type="SAM" id="SignalP"/>
    </source>
</evidence>
<dbReference type="InterPro" id="IPR035995">
    <property type="entry name" value="Bowman-Birk_prot_inh"/>
</dbReference>
<evidence type="ECO:0000256" key="2">
    <source>
        <dbReference type="ARBA" id="ARBA00022690"/>
    </source>
</evidence>
<evidence type="ECO:0000259" key="6">
    <source>
        <dbReference type="SMART" id="SM00269"/>
    </source>
</evidence>
<keyword evidence="4" id="KW-1015">Disulfide bond</keyword>
<evidence type="ECO:0000313" key="8">
    <source>
        <dbReference type="Proteomes" id="UP001341840"/>
    </source>
</evidence>
<feature type="chain" id="PRO_5046355100" description="Bowman-Birk serine protease inhibitors family domain-containing protein" evidence="5">
    <location>
        <begin position="23"/>
        <end position="124"/>
    </location>
</feature>
<feature type="signal peptide" evidence="5">
    <location>
        <begin position="1"/>
        <end position="22"/>
    </location>
</feature>
<dbReference type="SMART" id="SM00269">
    <property type="entry name" value="BowB"/>
    <property type="match status" value="1"/>
</dbReference>
<comment type="similarity">
    <text evidence="1">Belongs to the Bowman-Birk serine protease inhibitor family.</text>
</comment>
<keyword evidence="5" id="KW-0732">Signal</keyword>
<dbReference type="InterPro" id="IPR000877">
    <property type="entry name" value="Prot_inh_BBI"/>
</dbReference>
<organism evidence="7 8">
    <name type="scientific">Stylosanthes scabra</name>
    <dbReference type="NCBI Taxonomy" id="79078"/>
    <lineage>
        <taxon>Eukaryota</taxon>
        <taxon>Viridiplantae</taxon>
        <taxon>Streptophyta</taxon>
        <taxon>Embryophyta</taxon>
        <taxon>Tracheophyta</taxon>
        <taxon>Spermatophyta</taxon>
        <taxon>Magnoliopsida</taxon>
        <taxon>eudicotyledons</taxon>
        <taxon>Gunneridae</taxon>
        <taxon>Pentapetalae</taxon>
        <taxon>rosids</taxon>
        <taxon>fabids</taxon>
        <taxon>Fabales</taxon>
        <taxon>Fabaceae</taxon>
        <taxon>Papilionoideae</taxon>
        <taxon>50 kb inversion clade</taxon>
        <taxon>dalbergioids sensu lato</taxon>
        <taxon>Dalbergieae</taxon>
        <taxon>Pterocarpus clade</taxon>
        <taxon>Stylosanthes</taxon>
    </lineage>
</organism>
<reference evidence="7 8" key="1">
    <citation type="journal article" date="2023" name="Plants (Basel)">
        <title>Bridging the Gap: Combining Genomics and Transcriptomics Approaches to Understand Stylosanthes scabra, an Orphan Legume from the Brazilian Caatinga.</title>
        <authorList>
            <person name="Ferreira-Neto J.R.C."/>
            <person name="da Silva M.D."/>
            <person name="Binneck E."/>
            <person name="de Melo N.F."/>
            <person name="da Silva R.H."/>
            <person name="de Melo A.L.T.M."/>
            <person name="Pandolfi V."/>
            <person name="Bustamante F.O."/>
            <person name="Brasileiro-Vidal A.C."/>
            <person name="Benko-Iseppon A.M."/>
        </authorList>
    </citation>
    <scope>NUCLEOTIDE SEQUENCE [LARGE SCALE GENOMIC DNA]</scope>
    <source>
        <tissue evidence="7">Leaves</tissue>
    </source>
</reference>
<dbReference type="SUPFAM" id="SSF57247">
    <property type="entry name" value="Bowman-Birk inhibitor, BBI"/>
    <property type="match status" value="1"/>
</dbReference>
<dbReference type="Proteomes" id="UP001341840">
    <property type="component" value="Unassembled WGS sequence"/>
</dbReference>
<evidence type="ECO:0000256" key="3">
    <source>
        <dbReference type="ARBA" id="ARBA00022900"/>
    </source>
</evidence>
<evidence type="ECO:0000256" key="1">
    <source>
        <dbReference type="ARBA" id="ARBA00008506"/>
    </source>
</evidence>
<protein>
    <recommendedName>
        <fullName evidence="6">Bowman-Birk serine protease inhibitors family domain-containing protein</fullName>
    </recommendedName>
</protein>
<keyword evidence="3" id="KW-0722">Serine protease inhibitor</keyword>
<gene>
    <name evidence="7" type="ORF">PIB30_005707</name>
</gene>
<accession>A0ABU6V644</accession>
<dbReference type="Gene3D" id="2.10.69.10">
    <property type="entry name" value="Cysteine Protease (Bromelain) Inhibitor, subunit H"/>
    <property type="match status" value="1"/>
</dbReference>
<comment type="caution">
    <text evidence="7">The sequence shown here is derived from an EMBL/GenBank/DDBJ whole genome shotgun (WGS) entry which is preliminary data.</text>
</comment>
<evidence type="ECO:0000313" key="7">
    <source>
        <dbReference type="EMBL" id="MED6167738.1"/>
    </source>
</evidence>
<proteinExistence type="inferred from homology"/>